<sequence length="121" mass="13488">MAQDALLTPQELIEGDFFELAGLQNISEEEKETLMGKILDGLRDKVLIRIDDLLEDADKTHFQQLIQSADDTAIDAFLQNKSINIQQITAEEALLQKNNYLTMLSSLKDEQPQPQGSNGGV</sequence>
<name>A0A2M6R9H3_9BACT</name>
<accession>A0A2M6R9H3</accession>
<comment type="caution">
    <text evidence="1">The sequence shown here is derived from an EMBL/GenBank/DDBJ whole genome shotgun (WGS) entry which is preliminary data.</text>
</comment>
<evidence type="ECO:0000313" key="2">
    <source>
        <dbReference type="Proteomes" id="UP000231162"/>
    </source>
</evidence>
<evidence type="ECO:0000313" key="1">
    <source>
        <dbReference type="EMBL" id="PIS07137.1"/>
    </source>
</evidence>
<reference evidence="2" key="1">
    <citation type="submission" date="2017-09" db="EMBL/GenBank/DDBJ databases">
        <title>Depth-based differentiation of microbial function through sediment-hosted aquifers and enrichment of novel symbionts in the deep terrestrial subsurface.</title>
        <authorList>
            <person name="Probst A.J."/>
            <person name="Ladd B."/>
            <person name="Jarett J.K."/>
            <person name="Geller-Mcgrath D.E."/>
            <person name="Sieber C.M.K."/>
            <person name="Emerson J.B."/>
            <person name="Anantharaman K."/>
            <person name="Thomas B.C."/>
            <person name="Malmstrom R."/>
            <person name="Stieglmeier M."/>
            <person name="Klingl A."/>
            <person name="Woyke T."/>
            <person name="Ryan C.M."/>
            <person name="Banfield J.F."/>
        </authorList>
    </citation>
    <scope>NUCLEOTIDE SEQUENCE [LARGE SCALE GENOMIC DNA]</scope>
</reference>
<dbReference type="AlphaFoldDB" id="A0A2M6R9H3"/>
<gene>
    <name evidence="1" type="ORF">COT79_01015</name>
</gene>
<proteinExistence type="predicted"/>
<dbReference type="Proteomes" id="UP000231162">
    <property type="component" value="Unassembled WGS sequence"/>
</dbReference>
<protein>
    <submittedName>
        <fullName evidence="1">Uncharacterized protein</fullName>
    </submittedName>
</protein>
<dbReference type="EMBL" id="PEZX01000015">
    <property type="protein sequence ID" value="PIS07137.1"/>
    <property type="molecule type" value="Genomic_DNA"/>
</dbReference>
<organism evidence="1 2">
    <name type="scientific">Candidatus Berkelbacteria bacterium CG10_big_fil_rev_8_21_14_0_10_43_14</name>
    <dbReference type="NCBI Taxonomy" id="1974515"/>
    <lineage>
        <taxon>Bacteria</taxon>
        <taxon>Candidatus Berkelbacteria</taxon>
    </lineage>
</organism>